<evidence type="ECO:0000313" key="2">
    <source>
        <dbReference type="Proteomes" id="UP000252085"/>
    </source>
</evidence>
<accession>A0A367RJ55</accession>
<reference evidence="1 2" key="1">
    <citation type="submission" date="2016-04" db="EMBL/GenBank/DDBJ databases">
        <authorList>
            <person name="Evans L.H."/>
            <person name="Alamgir A."/>
            <person name="Owens N."/>
            <person name="Weber N.D."/>
            <person name="Virtaneva K."/>
            <person name="Barbian K."/>
            <person name="Babar A."/>
            <person name="Rosenke K."/>
        </authorList>
    </citation>
    <scope>NUCLEOTIDE SEQUENCE [LARGE SCALE GENOMIC DNA]</scope>
    <source>
        <strain evidence="1">NIES-2108</strain>
    </source>
</reference>
<dbReference type="AlphaFoldDB" id="A0A367RJ55"/>
<dbReference type="EMBL" id="LXQE01000151">
    <property type="protein sequence ID" value="RCJ35743.1"/>
    <property type="molecule type" value="Genomic_DNA"/>
</dbReference>
<name>A0A367RJ55_NOSPU</name>
<protein>
    <submittedName>
        <fullName evidence="1">Uncharacterized protein</fullName>
    </submittedName>
</protein>
<organism evidence="1 2">
    <name type="scientific">Nostoc punctiforme NIES-2108</name>
    <dbReference type="NCBI Taxonomy" id="1356359"/>
    <lineage>
        <taxon>Bacteria</taxon>
        <taxon>Bacillati</taxon>
        <taxon>Cyanobacteriota</taxon>
        <taxon>Cyanophyceae</taxon>
        <taxon>Nostocales</taxon>
        <taxon>Nostocaceae</taxon>
        <taxon>Nostoc</taxon>
    </lineage>
</organism>
<comment type="caution">
    <text evidence="1">The sequence shown here is derived from an EMBL/GenBank/DDBJ whole genome shotgun (WGS) entry which is preliminary data.</text>
</comment>
<evidence type="ECO:0000313" key="1">
    <source>
        <dbReference type="EMBL" id="RCJ35743.1"/>
    </source>
</evidence>
<sequence>MIMLFENLDERTRPFIVAEVELDVTNAKLYISKRLSEIGGKDYVNLLKEAITSYDEAWFAQQLSLNGRINLTEERKKQGGYTTVKIPETAAETLAEGEFNRFYIRGLCLRALDEGISDLEVYHAKAVISPRPNSQAKIGTKVKAEKLLEDLRVNLGIDTALGLPNGPNSGLSVKLS</sequence>
<proteinExistence type="predicted"/>
<dbReference type="Proteomes" id="UP000252085">
    <property type="component" value="Unassembled WGS sequence"/>
</dbReference>
<gene>
    <name evidence="1" type="ORF">A6769_18690</name>
</gene>